<evidence type="ECO:0000313" key="1">
    <source>
        <dbReference type="EMBL" id="RWA10316.1"/>
    </source>
</evidence>
<evidence type="ECO:0000313" key="2">
    <source>
        <dbReference type="Proteomes" id="UP000286045"/>
    </source>
</evidence>
<dbReference type="Proteomes" id="UP000286045">
    <property type="component" value="Unassembled WGS sequence"/>
</dbReference>
<dbReference type="EMBL" id="RYZI01000118">
    <property type="protein sequence ID" value="RWA10316.1"/>
    <property type="molecule type" value="Genomic_DNA"/>
</dbReference>
<name>A0A439D7D8_9PEZI</name>
<sequence>MASRSPDHNVQLTATMELLVDRCVSSGRNPPLQMLCEGINAYMDLEPGQDAGNVSEERKSRLQDFLDGRIWWYLQSNTEEITETMLYLSRYDPQLYSSPLSNALSSVHSK</sequence>
<accession>A0A439D7D8</accession>
<dbReference type="AlphaFoldDB" id="A0A439D7D8"/>
<reference evidence="1 2" key="1">
    <citation type="submission" date="2018-12" db="EMBL/GenBank/DDBJ databases">
        <title>Draft genome sequence of Xylaria grammica IHI A82.</title>
        <authorList>
            <person name="Buettner E."/>
            <person name="Kellner H."/>
        </authorList>
    </citation>
    <scope>NUCLEOTIDE SEQUENCE [LARGE SCALE GENOMIC DNA]</scope>
    <source>
        <strain evidence="1 2">IHI A82</strain>
    </source>
</reference>
<comment type="caution">
    <text evidence="1">The sequence shown here is derived from an EMBL/GenBank/DDBJ whole genome shotgun (WGS) entry which is preliminary data.</text>
</comment>
<protein>
    <submittedName>
        <fullName evidence="1">Uncharacterized protein</fullName>
    </submittedName>
</protein>
<proteinExistence type="predicted"/>
<gene>
    <name evidence="1" type="ORF">EKO27_g4774</name>
</gene>
<organism evidence="1 2">
    <name type="scientific">Xylaria grammica</name>
    <dbReference type="NCBI Taxonomy" id="363999"/>
    <lineage>
        <taxon>Eukaryota</taxon>
        <taxon>Fungi</taxon>
        <taxon>Dikarya</taxon>
        <taxon>Ascomycota</taxon>
        <taxon>Pezizomycotina</taxon>
        <taxon>Sordariomycetes</taxon>
        <taxon>Xylariomycetidae</taxon>
        <taxon>Xylariales</taxon>
        <taxon>Xylariaceae</taxon>
        <taxon>Xylaria</taxon>
    </lineage>
</organism>
<keyword evidence="2" id="KW-1185">Reference proteome</keyword>